<evidence type="ECO:0000313" key="8">
    <source>
        <dbReference type="EMBL" id="TXL70184.1"/>
    </source>
</evidence>
<dbReference type="SMART" id="SM00563">
    <property type="entry name" value="PlsC"/>
    <property type="match status" value="1"/>
</dbReference>
<proteinExistence type="predicted"/>
<evidence type="ECO:0000256" key="1">
    <source>
        <dbReference type="ARBA" id="ARBA00004184"/>
    </source>
</evidence>
<comment type="caution">
    <text evidence="8">The sequence shown here is derived from an EMBL/GenBank/DDBJ whole genome shotgun (WGS) entry which is preliminary data.</text>
</comment>
<evidence type="ECO:0000256" key="6">
    <source>
        <dbReference type="SAM" id="Phobius"/>
    </source>
</evidence>
<protein>
    <recommendedName>
        <fullName evidence="4">Glycerol-3-phosphate acyltransferase</fullName>
        <ecNumber evidence="3">2.3.1.15</ecNumber>
    </recommendedName>
</protein>
<sequence>MLEPVAVPLWLFLPIAAFALWSLLDRLLIPSARWVLRRRVNRLIDQVNRRLQVEIRPFQLTKRQVLIDRLIYDPQVVAAANEHALAAKVPRDVVMSDVRRYANEIVPAFNAYFYFRIGYLLARAFARALYRVRLGIADDAALAAVGQDATVVFVMNHRSNMDYVLVAFLAADRTALSYAVGEWARVWPLQTLIKAMGAYFVRRDSNDPLYRRVLERYVHMATEAGVAQAMYPEGGLTRDGKLRPPRLGLLDYALKSFDPSGPRDIVFVPVGINYDRVLEDRTQLRAADPAAERRSGGYAIRTTLRFAGRNLRQMLGGSWYRFGYACVNFGRPVSARAWLAQHAAQFGGDLRPLTRERRFEAVALLARDLMDAIGQVVPVLPVSLVSTVLLQAGQPLDELELKARCQALADALRAGGARIYVPRDDRDYAIHVGLRMLRLRRLVTASDEGLYSPATAETPLLLYYANAIAHLPRGPVAPEAHTPGH</sequence>
<evidence type="ECO:0000256" key="4">
    <source>
        <dbReference type="ARBA" id="ARBA00013432"/>
    </source>
</evidence>
<reference evidence="8 9" key="1">
    <citation type="submission" date="2019-06" db="EMBL/GenBank/DDBJ databases">
        <title>New taxonomy in bacterial strain CC-CFT640, isolated from vineyard.</title>
        <authorList>
            <person name="Lin S.-Y."/>
            <person name="Tsai C.-F."/>
            <person name="Young C.-C."/>
        </authorList>
    </citation>
    <scope>NUCLEOTIDE SEQUENCE [LARGE SCALE GENOMIC DNA]</scope>
    <source>
        <strain evidence="8 9">CC-CFT640</strain>
    </source>
</reference>
<comment type="catalytic activity">
    <reaction evidence="5">
        <text>sn-glycerol 3-phosphate + an acyl-CoA = a 1-acyl-sn-glycero-3-phosphate + CoA</text>
        <dbReference type="Rhea" id="RHEA:15325"/>
        <dbReference type="ChEBI" id="CHEBI:57287"/>
        <dbReference type="ChEBI" id="CHEBI:57597"/>
        <dbReference type="ChEBI" id="CHEBI:57970"/>
        <dbReference type="ChEBI" id="CHEBI:58342"/>
        <dbReference type="EC" id="2.3.1.15"/>
    </reaction>
</comment>
<dbReference type="Pfam" id="PF19277">
    <property type="entry name" value="GPAT_C"/>
    <property type="match status" value="1"/>
</dbReference>
<dbReference type="AlphaFoldDB" id="A0A5C8P944"/>
<evidence type="ECO:0000256" key="5">
    <source>
        <dbReference type="ARBA" id="ARBA00048427"/>
    </source>
</evidence>
<dbReference type="InterPro" id="IPR045520">
    <property type="entry name" value="GPAT/DHAPAT_C"/>
</dbReference>
<keyword evidence="6" id="KW-0812">Transmembrane</keyword>
<comment type="subcellular location">
    <subcellularLocation>
        <location evidence="1">Endomembrane system</location>
        <topology evidence="1">Peripheral membrane protein</topology>
    </subcellularLocation>
</comment>
<dbReference type="UniPathway" id="UPA00557">
    <property type="reaction ID" value="UER00612"/>
</dbReference>
<dbReference type="RefSeq" id="WP_147851796.1">
    <property type="nucleotide sequence ID" value="NZ_VDUZ01000064.1"/>
</dbReference>
<comment type="pathway">
    <text evidence="2">Phospholipid metabolism; CDP-diacylglycerol biosynthesis; CDP-diacylglycerol from sn-glycerol 3-phosphate: step 1/3.</text>
</comment>
<dbReference type="GO" id="GO:0005886">
    <property type="term" value="C:plasma membrane"/>
    <property type="evidence" value="ECO:0007669"/>
    <property type="project" value="TreeGrafter"/>
</dbReference>
<dbReference type="PANTHER" id="PTHR12563:SF17">
    <property type="entry name" value="DIHYDROXYACETONE PHOSPHATE ACYLTRANSFERASE"/>
    <property type="match status" value="1"/>
</dbReference>
<accession>A0A5C8P944</accession>
<keyword evidence="6" id="KW-1133">Transmembrane helix</keyword>
<dbReference type="PANTHER" id="PTHR12563">
    <property type="entry name" value="GLYCEROL-3-PHOSPHATE ACYLTRANSFERASE"/>
    <property type="match status" value="1"/>
</dbReference>
<dbReference type="GO" id="GO:0004366">
    <property type="term" value="F:glycerol-3-phosphate O-acyltransferase activity"/>
    <property type="evidence" value="ECO:0007669"/>
    <property type="project" value="UniProtKB-EC"/>
</dbReference>
<evidence type="ECO:0000256" key="3">
    <source>
        <dbReference type="ARBA" id="ARBA00013113"/>
    </source>
</evidence>
<keyword evidence="6" id="KW-0472">Membrane</keyword>
<feature type="transmembrane region" description="Helical" evidence="6">
    <location>
        <begin position="6"/>
        <end position="29"/>
    </location>
</feature>
<dbReference type="GO" id="GO:0016024">
    <property type="term" value="P:CDP-diacylglycerol biosynthetic process"/>
    <property type="evidence" value="ECO:0007669"/>
    <property type="project" value="UniProtKB-UniPathway"/>
</dbReference>
<evidence type="ECO:0000256" key="2">
    <source>
        <dbReference type="ARBA" id="ARBA00004765"/>
    </source>
</evidence>
<dbReference type="EMBL" id="VDUZ01000064">
    <property type="protein sequence ID" value="TXL70184.1"/>
    <property type="molecule type" value="Genomic_DNA"/>
</dbReference>
<keyword evidence="8" id="KW-0808">Transferase</keyword>
<dbReference type="OrthoDB" id="335193at2"/>
<dbReference type="Pfam" id="PF01553">
    <property type="entry name" value="Acyltransferase"/>
    <property type="match status" value="1"/>
</dbReference>
<dbReference type="EC" id="2.3.1.15" evidence="3"/>
<dbReference type="GO" id="GO:0012505">
    <property type="term" value="C:endomembrane system"/>
    <property type="evidence" value="ECO:0007669"/>
    <property type="project" value="UniProtKB-SubCell"/>
</dbReference>
<gene>
    <name evidence="8" type="ORF">FHP25_35725</name>
</gene>
<evidence type="ECO:0000313" key="9">
    <source>
        <dbReference type="Proteomes" id="UP000321638"/>
    </source>
</evidence>
<dbReference type="InterPro" id="IPR002123">
    <property type="entry name" value="Plipid/glycerol_acylTrfase"/>
</dbReference>
<keyword evidence="8" id="KW-0012">Acyltransferase</keyword>
<organism evidence="8 9">
    <name type="scientific">Vineibacter terrae</name>
    <dbReference type="NCBI Taxonomy" id="2586908"/>
    <lineage>
        <taxon>Bacteria</taxon>
        <taxon>Pseudomonadati</taxon>
        <taxon>Pseudomonadota</taxon>
        <taxon>Alphaproteobacteria</taxon>
        <taxon>Hyphomicrobiales</taxon>
        <taxon>Vineibacter</taxon>
    </lineage>
</organism>
<dbReference type="Proteomes" id="UP000321638">
    <property type="component" value="Unassembled WGS sequence"/>
</dbReference>
<name>A0A5C8P944_9HYPH</name>
<keyword evidence="9" id="KW-1185">Reference proteome</keyword>
<feature type="domain" description="Phospholipid/glycerol acyltransferase" evidence="7">
    <location>
        <begin position="151"/>
        <end position="275"/>
    </location>
</feature>
<evidence type="ECO:0000259" key="7">
    <source>
        <dbReference type="SMART" id="SM00563"/>
    </source>
</evidence>
<dbReference type="SUPFAM" id="SSF69593">
    <property type="entry name" value="Glycerol-3-phosphate (1)-acyltransferase"/>
    <property type="match status" value="1"/>
</dbReference>
<dbReference type="InterPro" id="IPR022284">
    <property type="entry name" value="GPAT/DHAPAT"/>
</dbReference>